<comment type="caution">
    <text evidence="2">The sequence shown here is derived from an EMBL/GenBank/DDBJ whole genome shotgun (WGS) entry which is preliminary data.</text>
</comment>
<dbReference type="InterPro" id="IPR033469">
    <property type="entry name" value="CYTH-like_dom_sf"/>
</dbReference>
<dbReference type="InterPro" id="IPR009195">
    <property type="entry name" value="Uncharacterised_YjbK"/>
</dbReference>
<dbReference type="STRING" id="1423796.FC24_GL002282"/>
<name>A0A0R2D4D3_9LACO</name>
<evidence type="ECO:0000259" key="1">
    <source>
        <dbReference type="PROSITE" id="PS51707"/>
    </source>
</evidence>
<proteinExistence type="predicted"/>
<accession>A0A0R2D4D3</accession>
<protein>
    <recommendedName>
        <fullName evidence="1">CYTH domain-containing protein</fullName>
    </recommendedName>
</protein>
<dbReference type="InterPro" id="IPR023577">
    <property type="entry name" value="CYTH_domain"/>
</dbReference>
<dbReference type="SMART" id="SM01118">
    <property type="entry name" value="CYTH"/>
    <property type="match status" value="1"/>
</dbReference>
<dbReference type="PROSITE" id="PS51707">
    <property type="entry name" value="CYTH"/>
    <property type="match status" value="1"/>
</dbReference>
<organism evidence="2 3">
    <name type="scientific">Loigolactobacillus rennini DSM 20253</name>
    <dbReference type="NCBI Taxonomy" id="1423796"/>
    <lineage>
        <taxon>Bacteria</taxon>
        <taxon>Bacillati</taxon>
        <taxon>Bacillota</taxon>
        <taxon>Bacilli</taxon>
        <taxon>Lactobacillales</taxon>
        <taxon>Lactobacillaceae</taxon>
        <taxon>Loigolactobacillus</taxon>
    </lineage>
</organism>
<dbReference type="OrthoDB" id="384378at2"/>
<dbReference type="AlphaFoldDB" id="A0A0R2D4D3"/>
<dbReference type="EMBL" id="AYYI01000076">
    <property type="protein sequence ID" value="KRM95020.1"/>
    <property type="molecule type" value="Genomic_DNA"/>
</dbReference>
<reference evidence="2 3" key="1">
    <citation type="journal article" date="2015" name="Genome Announc.">
        <title>Expanding the biotechnology potential of lactobacilli through comparative genomics of 213 strains and associated genera.</title>
        <authorList>
            <person name="Sun Z."/>
            <person name="Harris H.M."/>
            <person name="McCann A."/>
            <person name="Guo C."/>
            <person name="Argimon S."/>
            <person name="Zhang W."/>
            <person name="Yang X."/>
            <person name="Jeffery I.B."/>
            <person name="Cooney J.C."/>
            <person name="Kagawa T.F."/>
            <person name="Liu W."/>
            <person name="Song Y."/>
            <person name="Salvetti E."/>
            <person name="Wrobel A."/>
            <person name="Rasinkangas P."/>
            <person name="Parkhill J."/>
            <person name="Rea M.C."/>
            <person name="O'Sullivan O."/>
            <person name="Ritari J."/>
            <person name="Douillard F.P."/>
            <person name="Paul Ross R."/>
            <person name="Yang R."/>
            <person name="Briner A.E."/>
            <person name="Felis G.E."/>
            <person name="de Vos W.M."/>
            <person name="Barrangou R."/>
            <person name="Klaenhammer T.R."/>
            <person name="Caufield P.W."/>
            <person name="Cui Y."/>
            <person name="Zhang H."/>
            <person name="O'Toole P.W."/>
        </authorList>
    </citation>
    <scope>NUCLEOTIDE SEQUENCE [LARGE SCALE GENOMIC DNA]</scope>
    <source>
        <strain evidence="2 3">DSM 20253</strain>
    </source>
</reference>
<dbReference type="PATRIC" id="fig|1423796.3.peg.2316"/>
<dbReference type="Pfam" id="PF01928">
    <property type="entry name" value="CYTH"/>
    <property type="match status" value="1"/>
</dbReference>
<dbReference type="PIRSF" id="PIRSF012526">
    <property type="entry name" value="CYTH_UCP012526"/>
    <property type="match status" value="1"/>
</dbReference>
<evidence type="ECO:0000313" key="3">
    <source>
        <dbReference type="Proteomes" id="UP000051638"/>
    </source>
</evidence>
<evidence type="ECO:0000313" key="2">
    <source>
        <dbReference type="EMBL" id="KRM95020.1"/>
    </source>
</evidence>
<dbReference type="Gene3D" id="2.40.320.10">
    <property type="entry name" value="Hypothetical Protein Pfu-838710-001"/>
    <property type="match status" value="1"/>
</dbReference>
<keyword evidence="3" id="KW-1185">Reference proteome</keyword>
<gene>
    <name evidence="2" type="ORF">FC24_GL002282</name>
</gene>
<dbReference type="SUPFAM" id="SSF55154">
    <property type="entry name" value="CYTH-like phosphatases"/>
    <property type="match status" value="1"/>
</dbReference>
<feature type="domain" description="CYTH" evidence="1">
    <location>
        <begin position="4"/>
        <end position="187"/>
    </location>
</feature>
<dbReference type="Proteomes" id="UP000051638">
    <property type="component" value="Unassembled WGS sequence"/>
</dbReference>
<sequence>MSQQIEHEFKNLVTATEFKRLQQHYPFAAPFNQTNLYFDTRTQQLQRLGWGLRLRVFITHAEQTLKVPFGKDRRLQEITDQLPLTQARQVQLFAPSQVSVKLATKAITFDQLQLIGFAKTQRQQAQLSSGLLVLDKTVYADGLVDYEIELEVQQTGTSVTAFQALLTKQHIPVRKVVNKVQRAKQHFSPVQREKWTKNLQQMLFD</sequence>
<dbReference type="RefSeq" id="WP_057874563.1">
    <property type="nucleotide sequence ID" value="NZ_AYYI01000076.1"/>
</dbReference>